<reference evidence="2" key="1">
    <citation type="submission" date="2020-01" db="EMBL/GenBank/DDBJ databases">
        <title>Sphingomonas sp. strain CSW-10.</title>
        <authorList>
            <person name="Chen W.-M."/>
        </authorList>
    </citation>
    <scope>NUCLEOTIDE SEQUENCE [LARGE SCALE GENOMIC DNA]</scope>
    <source>
        <strain evidence="2">NST-5</strain>
    </source>
</reference>
<protein>
    <submittedName>
        <fullName evidence="1">Uncharacterized protein</fullName>
    </submittedName>
</protein>
<sequence length="199" mass="23451">MSANDNHLVSTEIAEKIYNKTKNLQLSVEVKNDTIYYVSVKNNSEKTIELLTQDNQIFIIQEAIDESGKWKPIEYWQYSTCGNSYNSIEILPKNKILTETTRYDGDFKTKIRFKLLHKNKEFYSNEVEAKISLQQFKIPEKLDHHLYRSAKRWDKNNAENIIFLKPKAIKIHAKAEKKYLEDMAKKRKNNLKKQITSSS</sequence>
<dbReference type="Proteomes" id="UP000798602">
    <property type="component" value="Unassembled WGS sequence"/>
</dbReference>
<proteinExistence type="predicted"/>
<accession>A0ABW9ZC37</accession>
<name>A0ABW9ZC37_9FLAO</name>
<dbReference type="EMBL" id="JAABLM010000003">
    <property type="protein sequence ID" value="NBL64333.1"/>
    <property type="molecule type" value="Genomic_DNA"/>
</dbReference>
<dbReference type="RefSeq" id="WP_166536155.1">
    <property type="nucleotide sequence ID" value="NZ_JAABLM010000003.1"/>
</dbReference>
<evidence type="ECO:0000313" key="1">
    <source>
        <dbReference type="EMBL" id="NBL64333.1"/>
    </source>
</evidence>
<comment type="caution">
    <text evidence="1">The sequence shown here is derived from an EMBL/GenBank/DDBJ whole genome shotgun (WGS) entry which is preliminary data.</text>
</comment>
<keyword evidence="2" id="KW-1185">Reference proteome</keyword>
<gene>
    <name evidence="1" type="ORF">GV828_03845</name>
</gene>
<organism evidence="1 2">
    <name type="scientific">Flavobacterium ichthyis</name>
    <dbReference type="NCBI Taxonomy" id="2698827"/>
    <lineage>
        <taxon>Bacteria</taxon>
        <taxon>Pseudomonadati</taxon>
        <taxon>Bacteroidota</taxon>
        <taxon>Flavobacteriia</taxon>
        <taxon>Flavobacteriales</taxon>
        <taxon>Flavobacteriaceae</taxon>
        <taxon>Flavobacterium</taxon>
    </lineage>
</organism>
<evidence type="ECO:0000313" key="2">
    <source>
        <dbReference type="Proteomes" id="UP000798602"/>
    </source>
</evidence>